<dbReference type="InterPro" id="IPR049012">
    <property type="entry name" value="Mutator_transp_dom"/>
</dbReference>
<evidence type="ECO:0000313" key="3">
    <source>
        <dbReference type="Proteomes" id="UP000076502"/>
    </source>
</evidence>
<dbReference type="EMBL" id="KQ434885">
    <property type="protein sequence ID" value="KZC10035.1"/>
    <property type="molecule type" value="Genomic_DNA"/>
</dbReference>
<feature type="domain" description="Mutator-like transposase" evidence="1">
    <location>
        <begin position="10"/>
        <end position="120"/>
    </location>
</feature>
<proteinExistence type="predicted"/>
<organism evidence="2 3">
    <name type="scientific">Dufourea novaeangliae</name>
    <name type="common">Sweat bee</name>
    <dbReference type="NCBI Taxonomy" id="178035"/>
    <lineage>
        <taxon>Eukaryota</taxon>
        <taxon>Metazoa</taxon>
        <taxon>Ecdysozoa</taxon>
        <taxon>Arthropoda</taxon>
        <taxon>Hexapoda</taxon>
        <taxon>Insecta</taxon>
        <taxon>Pterygota</taxon>
        <taxon>Neoptera</taxon>
        <taxon>Endopterygota</taxon>
        <taxon>Hymenoptera</taxon>
        <taxon>Apocrita</taxon>
        <taxon>Aculeata</taxon>
        <taxon>Apoidea</taxon>
        <taxon>Anthophila</taxon>
        <taxon>Halictidae</taxon>
        <taxon>Rophitinae</taxon>
        <taxon>Dufourea</taxon>
    </lineage>
</organism>
<dbReference type="Pfam" id="PF20700">
    <property type="entry name" value="Mutator"/>
    <property type="match status" value="1"/>
</dbReference>
<evidence type="ECO:0000313" key="2">
    <source>
        <dbReference type="EMBL" id="KZC10035.1"/>
    </source>
</evidence>
<dbReference type="AlphaFoldDB" id="A0A154PDR3"/>
<evidence type="ECO:0000259" key="1">
    <source>
        <dbReference type="Pfam" id="PF20700"/>
    </source>
</evidence>
<protein>
    <recommendedName>
        <fullName evidence="1">Mutator-like transposase domain-containing protein</fullName>
    </recommendedName>
</protein>
<dbReference type="Proteomes" id="UP000076502">
    <property type="component" value="Unassembled WGS sequence"/>
</dbReference>
<gene>
    <name evidence="2" type="ORF">WN55_01786</name>
</gene>
<accession>A0A154PDR3</accession>
<name>A0A154PDR3_DUFNO</name>
<sequence>MIRYCKRRHQYFCGIMDLEKGLSKKSYEGIVQHISGSSKKIVDVTCKKEIEEEIKLNEENESLLLNITVSGDGSWKKRGFSSLYGVTMLIGYHTGKVIDLVVKSSYCQACIYYKNTDKNDP</sequence>
<reference evidence="2 3" key="1">
    <citation type="submission" date="2015-07" db="EMBL/GenBank/DDBJ databases">
        <title>The genome of Dufourea novaeangliae.</title>
        <authorList>
            <person name="Pan H."/>
            <person name="Kapheim K."/>
        </authorList>
    </citation>
    <scope>NUCLEOTIDE SEQUENCE [LARGE SCALE GENOMIC DNA]</scope>
    <source>
        <strain evidence="2">0120121106</strain>
        <tissue evidence="2">Whole body</tissue>
    </source>
</reference>
<keyword evidence="3" id="KW-1185">Reference proteome</keyword>